<evidence type="ECO:0000313" key="3">
    <source>
        <dbReference type="Proteomes" id="UP000092555"/>
    </source>
</evidence>
<protein>
    <submittedName>
        <fullName evidence="2">Uncharacterized protein</fullName>
    </submittedName>
</protein>
<feature type="compositionally biased region" description="Acidic residues" evidence="1">
    <location>
        <begin position="516"/>
        <end position="527"/>
    </location>
</feature>
<sequence length="890" mass="96673">MSSGSEAASPRPAKTTPGKQPETLGWLPPPPKSRQPSPRDSSASMLSTDSYNPSEIGEAIQLSVVDEQRGAAGPVKHTYVRGLSPQSAAALDACMAPDQAEDSDSLASSGTMPLGRLDTIRSSTNPRNPPAISVSTAIQEVVPPRLRRRPVSEIIVSLGPLESAQRGLRHRRSLDISDNLLRLMESASDLTYGAGTDLTGAVARAPSSLTMSISKESFQTAEELSLGGSPERAVEDRQLPRRPDARAMSRARQVSASQAQERAGARGRALFGETGSMSSGSDRVSSGTWPAAAGLAEDVGLFENRPYLGKSMDSRPVQLDAETPSLPVPRPPSLVSSCYPSVDRLHSRSSAVLGKSLGSGSSRHSWTQLDASTGEHLRVDRMRRPVMTGRNDTAATFSDLTVDLKQVGSGVVASCPDSRKSLVSLPSQNLALPREERPASSTAAGSEEKTGSGSGLACDPGDTSPGLENPDLGLVKRSTGLETPGSGAVEPDSAMGKPESAMGKPDSVSENPPTFPEEDDGFYDIEEPVVVPFPTRAKSVKDHTKLPQRRNTRRRSRRLRNKDPAPGLQVKPFSYDTLVHLLESMNGTVVGEEFRQLNLPIQEQQLIEKVIDLLSRLTLDMVTDKNRFDVGIERLEKAHRQDSPRVTRADKNTEMGHKTTEIDHKTTEIDHKTTEIDHKTTEMDHKTTEIDHKTTEMDHKMGAYHHHQGSPSGRDISADARIVVGSEREDQSEPDWYSFSKRSVNEYAVDGAPSVGIFNAGHSQKSGRVQNNTETRTSKTNTQKNNIGTVPKNQHWHNADAAVVPATISSQKRRDYFVSKAPRHALPRLTFPRKSCAPPQDMPAVNRDTVAFLTGSTRVHAGRTARRSFALYLHHIPGFKRDGMRPFHTN</sequence>
<name>A0A1A0HFN8_9ASCO</name>
<feature type="compositionally biased region" description="Basic and acidic residues" evidence="1">
    <location>
        <begin position="232"/>
        <end position="247"/>
    </location>
</feature>
<evidence type="ECO:0000313" key="2">
    <source>
        <dbReference type="EMBL" id="OBA22816.1"/>
    </source>
</evidence>
<reference evidence="2 3" key="1">
    <citation type="submission" date="2016-05" db="EMBL/GenBank/DDBJ databases">
        <title>Comparative genomics of biotechnologically important yeasts.</title>
        <authorList>
            <consortium name="DOE Joint Genome Institute"/>
            <person name="Riley R."/>
            <person name="Haridas S."/>
            <person name="Wolfe K.H."/>
            <person name="Lopes M.R."/>
            <person name="Hittinger C.T."/>
            <person name="Goker M."/>
            <person name="Salamov A."/>
            <person name="Wisecaver J."/>
            <person name="Long T.M."/>
            <person name="Aerts A.L."/>
            <person name="Barry K."/>
            <person name="Choi C."/>
            <person name="Clum A."/>
            <person name="Coughlan A.Y."/>
            <person name="Deshpande S."/>
            <person name="Douglass A.P."/>
            <person name="Hanson S.J."/>
            <person name="Klenk H.-P."/>
            <person name="LaButti K."/>
            <person name="Lapidus A."/>
            <person name="Lindquist E."/>
            <person name="Lipzen A."/>
            <person name="Meier-kolthoff J.P."/>
            <person name="Ohm R.A."/>
            <person name="Otillar R.P."/>
            <person name="Pangilinan J."/>
            <person name="Peng Y."/>
            <person name="Rokas A."/>
            <person name="Rosa C.A."/>
            <person name="Scheuner C."/>
            <person name="Sibirny A.A."/>
            <person name="Slot J.C."/>
            <person name="Stielow J.B."/>
            <person name="Sun H."/>
            <person name="Kurtzman C.P."/>
            <person name="Blackwell M."/>
            <person name="Grigoriev I.V."/>
            <person name="Jeffries T.W."/>
        </authorList>
    </citation>
    <scope>NUCLEOTIDE SEQUENCE [LARGE SCALE GENOMIC DNA]</scope>
    <source>
        <strain evidence="2 3">NRRL YB-4993</strain>
    </source>
</reference>
<feature type="compositionally biased region" description="Basic residues" evidence="1">
    <location>
        <begin position="546"/>
        <end position="560"/>
    </location>
</feature>
<dbReference type="RefSeq" id="XP_018713297.1">
    <property type="nucleotide sequence ID" value="XM_018859328.1"/>
</dbReference>
<organism evidence="2 3">
    <name type="scientific">Metschnikowia bicuspidata var. bicuspidata NRRL YB-4993</name>
    <dbReference type="NCBI Taxonomy" id="869754"/>
    <lineage>
        <taxon>Eukaryota</taxon>
        <taxon>Fungi</taxon>
        <taxon>Dikarya</taxon>
        <taxon>Ascomycota</taxon>
        <taxon>Saccharomycotina</taxon>
        <taxon>Pichiomycetes</taxon>
        <taxon>Metschnikowiaceae</taxon>
        <taxon>Metschnikowia</taxon>
    </lineage>
</organism>
<feature type="region of interest" description="Disordered" evidence="1">
    <location>
        <begin position="759"/>
        <end position="787"/>
    </location>
</feature>
<dbReference type="EMBL" id="LXTC01000001">
    <property type="protein sequence ID" value="OBA22816.1"/>
    <property type="molecule type" value="Genomic_DNA"/>
</dbReference>
<dbReference type="OrthoDB" id="4067583at2759"/>
<accession>A0A1A0HFN8</accession>
<dbReference type="Proteomes" id="UP000092555">
    <property type="component" value="Unassembled WGS sequence"/>
</dbReference>
<feature type="compositionally biased region" description="Low complexity" evidence="1">
    <location>
        <begin position="255"/>
        <end position="266"/>
    </location>
</feature>
<feature type="compositionally biased region" description="Polar residues" evidence="1">
    <location>
        <begin position="43"/>
        <end position="53"/>
    </location>
</feature>
<dbReference type="STRING" id="869754.A0A1A0HFN8"/>
<proteinExistence type="predicted"/>
<dbReference type="GeneID" id="30032303"/>
<dbReference type="AlphaFoldDB" id="A0A1A0HFN8"/>
<feature type="compositionally biased region" description="Polar residues" evidence="1">
    <location>
        <begin position="761"/>
        <end position="787"/>
    </location>
</feature>
<feature type="region of interest" description="Disordered" evidence="1">
    <location>
        <begin position="426"/>
        <end position="568"/>
    </location>
</feature>
<keyword evidence="3" id="KW-1185">Reference proteome</keyword>
<evidence type="ECO:0000256" key="1">
    <source>
        <dbReference type="SAM" id="MobiDB-lite"/>
    </source>
</evidence>
<gene>
    <name evidence="2" type="ORF">METBIDRAFT_9167</name>
</gene>
<feature type="region of interest" description="Disordered" evidence="1">
    <location>
        <begin position="221"/>
        <end position="266"/>
    </location>
</feature>
<comment type="caution">
    <text evidence="2">The sequence shown here is derived from an EMBL/GenBank/DDBJ whole genome shotgun (WGS) entry which is preliminary data.</text>
</comment>
<feature type="region of interest" description="Disordered" evidence="1">
    <location>
        <begin position="1"/>
        <end position="54"/>
    </location>
</feature>